<keyword evidence="3" id="KW-0106">Calcium</keyword>
<sequence length="296" mass="31899">GDGTYQQFSVELADLAGGNAYLGKSTTLVTIVDDDLVDIPENFIGIVTPMYFDTRVAEDAGSIVLNFARHLGSYGELSVQLSVDSVSNILNVGMAPDELPILTTDTLVWGDGETGVKSITLTIPDDNSSGWTKSFRVSAPPEINMLDSWGFVLDNELDRSQGSLVPLDHYVHAVETTKRLEFGVMRVGGREGERTISVATKSGVFGSREVEEGAEYVAASETMSWRDGELGPKSIAITLVDDQIDEGEWGYLALLVDGGYWASNSDPQIKPDTYLGLIFDDDASTTDSDADGYTDA</sequence>
<proteinExistence type="predicted"/>
<dbReference type="InterPro" id="IPR038081">
    <property type="entry name" value="CalX-like_sf"/>
</dbReference>
<dbReference type="SUPFAM" id="SSF141072">
    <property type="entry name" value="CalX-like"/>
    <property type="match status" value="2"/>
</dbReference>
<keyword evidence="2" id="KW-0677">Repeat</keyword>
<evidence type="ECO:0000313" key="5">
    <source>
        <dbReference type="EMBL" id="SVD29061.1"/>
    </source>
</evidence>
<gene>
    <name evidence="5" type="ORF">METZ01_LOCUS381915</name>
</gene>
<dbReference type="InterPro" id="IPR003644">
    <property type="entry name" value="Calx_beta"/>
</dbReference>
<organism evidence="5">
    <name type="scientific">marine metagenome</name>
    <dbReference type="NCBI Taxonomy" id="408172"/>
    <lineage>
        <taxon>unclassified sequences</taxon>
        <taxon>metagenomes</taxon>
        <taxon>ecological metagenomes</taxon>
    </lineage>
</organism>
<feature type="domain" description="Calx-beta" evidence="4">
    <location>
        <begin position="171"/>
        <end position="255"/>
    </location>
</feature>
<dbReference type="EMBL" id="UINC01141369">
    <property type="protein sequence ID" value="SVD29061.1"/>
    <property type="molecule type" value="Genomic_DNA"/>
</dbReference>
<feature type="domain" description="Calx-beta" evidence="4">
    <location>
        <begin position="26"/>
        <end position="54"/>
    </location>
</feature>
<feature type="non-terminal residue" evidence="5">
    <location>
        <position position="296"/>
    </location>
</feature>
<dbReference type="AlphaFoldDB" id="A0A382U5K6"/>
<evidence type="ECO:0000256" key="1">
    <source>
        <dbReference type="ARBA" id="ARBA00022729"/>
    </source>
</evidence>
<keyword evidence="1" id="KW-0732">Signal</keyword>
<dbReference type="GO" id="GO:0007154">
    <property type="term" value="P:cell communication"/>
    <property type="evidence" value="ECO:0007669"/>
    <property type="project" value="InterPro"/>
</dbReference>
<evidence type="ECO:0000256" key="2">
    <source>
        <dbReference type="ARBA" id="ARBA00022737"/>
    </source>
</evidence>
<dbReference type="Gene3D" id="2.60.40.2030">
    <property type="match status" value="2"/>
</dbReference>
<protein>
    <recommendedName>
        <fullName evidence="4">Calx-beta domain-containing protein</fullName>
    </recommendedName>
</protein>
<evidence type="ECO:0000259" key="4">
    <source>
        <dbReference type="Pfam" id="PF03160"/>
    </source>
</evidence>
<evidence type="ECO:0000256" key="3">
    <source>
        <dbReference type="ARBA" id="ARBA00022837"/>
    </source>
</evidence>
<dbReference type="Pfam" id="PF03160">
    <property type="entry name" value="Calx-beta"/>
    <property type="match status" value="2"/>
</dbReference>
<feature type="non-terminal residue" evidence="5">
    <location>
        <position position="1"/>
    </location>
</feature>
<reference evidence="5" key="1">
    <citation type="submission" date="2018-05" db="EMBL/GenBank/DDBJ databases">
        <authorList>
            <person name="Lanie J.A."/>
            <person name="Ng W.-L."/>
            <person name="Kazmierczak K.M."/>
            <person name="Andrzejewski T.M."/>
            <person name="Davidsen T.M."/>
            <person name="Wayne K.J."/>
            <person name="Tettelin H."/>
            <person name="Glass J.I."/>
            <person name="Rusch D."/>
            <person name="Podicherti R."/>
            <person name="Tsui H.-C.T."/>
            <person name="Winkler M.E."/>
        </authorList>
    </citation>
    <scope>NUCLEOTIDE SEQUENCE</scope>
</reference>
<accession>A0A382U5K6</accession>
<name>A0A382U5K6_9ZZZZ</name>
<dbReference type="GO" id="GO:0016020">
    <property type="term" value="C:membrane"/>
    <property type="evidence" value="ECO:0007669"/>
    <property type="project" value="InterPro"/>
</dbReference>